<dbReference type="GO" id="GO:0016787">
    <property type="term" value="F:hydrolase activity"/>
    <property type="evidence" value="ECO:0007669"/>
    <property type="project" value="UniProtKB-KW"/>
</dbReference>
<dbReference type="Gene3D" id="3.40.720.10">
    <property type="entry name" value="Alkaline Phosphatase, subunit A"/>
    <property type="match status" value="1"/>
</dbReference>
<dbReference type="InterPro" id="IPR017850">
    <property type="entry name" value="Alkaline_phosphatase_core_sf"/>
</dbReference>
<dbReference type="AlphaFoldDB" id="A0A7X5N389"/>
<gene>
    <name evidence="7" type="ORF">G3W61_30585</name>
</gene>
<dbReference type="SUPFAM" id="SSF53649">
    <property type="entry name" value="Alkaline phosphatase-like"/>
    <property type="match status" value="1"/>
</dbReference>
<reference evidence="7 8" key="1">
    <citation type="submission" date="2019-11" db="EMBL/GenBank/DDBJ databases">
        <title>Genome-resolved metagenomics to study the prevalence of co-infection and intraspecific heterogeneity among plant pathogen metapopulations.</title>
        <authorList>
            <person name="Newberry E."/>
            <person name="Bhandari R."/>
            <person name="Kemble J."/>
            <person name="Sikora E."/>
            <person name="Potnis N."/>
        </authorList>
    </citation>
    <scope>NUCLEOTIDE SEQUENCE [LARGE SCALE GENOMIC DNA]</scope>
    <source>
        <strain evidence="7">Xp_Tom_Tuscaloosa_18b</strain>
    </source>
</reference>
<protein>
    <submittedName>
        <fullName evidence="7">Sulfatase-like hydrolase/transferase</fullName>
    </submittedName>
</protein>
<evidence type="ECO:0000313" key="8">
    <source>
        <dbReference type="Proteomes" id="UP000471082"/>
    </source>
</evidence>
<organism evidence="7 8">
    <name type="scientific">Xanthomonas perforans</name>
    <dbReference type="NCBI Taxonomy" id="442694"/>
    <lineage>
        <taxon>Bacteria</taxon>
        <taxon>Pseudomonadati</taxon>
        <taxon>Pseudomonadota</taxon>
        <taxon>Gammaproteobacteria</taxon>
        <taxon>Lysobacterales</taxon>
        <taxon>Lysobacteraceae</taxon>
        <taxon>Xanthomonas</taxon>
    </lineage>
</organism>
<evidence type="ECO:0000313" key="7">
    <source>
        <dbReference type="EMBL" id="NEL80593.1"/>
    </source>
</evidence>
<keyword evidence="7" id="KW-0808">Transferase</keyword>
<dbReference type="PANTHER" id="PTHR47371">
    <property type="entry name" value="LIPOTEICHOIC ACID SYNTHASE"/>
    <property type="match status" value="1"/>
</dbReference>
<comment type="caution">
    <text evidence="7">The sequence shown here is derived from an EMBL/GenBank/DDBJ whole genome shotgun (WGS) entry which is preliminary data.</text>
</comment>
<evidence type="ECO:0000256" key="3">
    <source>
        <dbReference type="ARBA" id="ARBA00022692"/>
    </source>
</evidence>
<keyword evidence="3" id="KW-0812">Transmembrane</keyword>
<keyword evidence="5" id="KW-0472">Membrane</keyword>
<feature type="domain" description="Sulfatase N-terminal" evidence="6">
    <location>
        <begin position="7"/>
        <end position="102"/>
    </location>
</feature>
<proteinExistence type="predicted"/>
<dbReference type="PANTHER" id="PTHR47371:SF3">
    <property type="entry name" value="PHOSPHOGLYCEROL TRANSFERASE I"/>
    <property type="match status" value="1"/>
</dbReference>
<dbReference type="InterPro" id="IPR000917">
    <property type="entry name" value="Sulfatase_N"/>
</dbReference>
<feature type="non-terminal residue" evidence="7">
    <location>
        <position position="1"/>
    </location>
</feature>
<dbReference type="GO" id="GO:0016740">
    <property type="term" value="F:transferase activity"/>
    <property type="evidence" value="ECO:0007669"/>
    <property type="project" value="UniProtKB-KW"/>
</dbReference>
<comment type="subcellular location">
    <subcellularLocation>
        <location evidence="1">Cell membrane</location>
        <topology evidence="1">Multi-pass membrane protein</topology>
    </subcellularLocation>
</comment>
<evidence type="ECO:0000256" key="5">
    <source>
        <dbReference type="ARBA" id="ARBA00023136"/>
    </source>
</evidence>
<dbReference type="Proteomes" id="UP000471082">
    <property type="component" value="Unassembled WGS sequence"/>
</dbReference>
<evidence type="ECO:0000256" key="2">
    <source>
        <dbReference type="ARBA" id="ARBA00022475"/>
    </source>
</evidence>
<keyword evidence="4" id="KW-1133">Transmembrane helix</keyword>
<dbReference type="EMBL" id="JAAGYU010001721">
    <property type="protein sequence ID" value="NEL80593.1"/>
    <property type="molecule type" value="Genomic_DNA"/>
</dbReference>
<keyword evidence="2" id="KW-1003">Cell membrane</keyword>
<keyword evidence="7" id="KW-0378">Hydrolase</keyword>
<dbReference type="GO" id="GO:0005886">
    <property type="term" value="C:plasma membrane"/>
    <property type="evidence" value="ECO:0007669"/>
    <property type="project" value="UniProtKB-SubCell"/>
</dbReference>
<accession>A0A7X5N389</accession>
<evidence type="ECO:0000256" key="1">
    <source>
        <dbReference type="ARBA" id="ARBA00004651"/>
    </source>
</evidence>
<dbReference type="Pfam" id="PF00884">
    <property type="entry name" value="Sulfatase"/>
    <property type="match status" value="1"/>
</dbReference>
<evidence type="ECO:0000256" key="4">
    <source>
        <dbReference type="ARBA" id="ARBA00022989"/>
    </source>
</evidence>
<name>A0A7X5N389_XANPE</name>
<sequence>VFPGLMPNLRALASEAVDVRNLTSTEGSGWTIAGMVASMCGVPLTTAPGDENSMGRMGLFLPEARCLGDYLKDQGYRNHYVGGADASFAGKGSFLSSHGFDVVHDVS</sequence>
<dbReference type="InterPro" id="IPR050448">
    <property type="entry name" value="OpgB/LTA_synthase_biosynth"/>
</dbReference>
<feature type="non-terminal residue" evidence="7">
    <location>
        <position position="107"/>
    </location>
</feature>
<evidence type="ECO:0000259" key="6">
    <source>
        <dbReference type="Pfam" id="PF00884"/>
    </source>
</evidence>